<reference evidence="2" key="1">
    <citation type="journal article" date="2005" name="PLoS Biol.">
        <title>The genomes of Oryza sativa: a history of duplications.</title>
        <authorList>
            <person name="Yu J."/>
            <person name="Wang J."/>
            <person name="Lin W."/>
            <person name="Li S."/>
            <person name="Li H."/>
            <person name="Zhou J."/>
            <person name="Ni P."/>
            <person name="Dong W."/>
            <person name="Hu S."/>
            <person name="Zeng C."/>
            <person name="Zhang J."/>
            <person name="Zhang Y."/>
            <person name="Li R."/>
            <person name="Xu Z."/>
            <person name="Li S."/>
            <person name="Li X."/>
            <person name="Zheng H."/>
            <person name="Cong L."/>
            <person name="Lin L."/>
            <person name="Yin J."/>
            <person name="Geng J."/>
            <person name="Li G."/>
            <person name="Shi J."/>
            <person name="Liu J."/>
            <person name="Lv H."/>
            <person name="Li J."/>
            <person name="Wang J."/>
            <person name="Deng Y."/>
            <person name="Ran L."/>
            <person name="Shi X."/>
            <person name="Wang X."/>
            <person name="Wu Q."/>
            <person name="Li C."/>
            <person name="Ren X."/>
            <person name="Wang J."/>
            <person name="Wang X."/>
            <person name="Li D."/>
            <person name="Liu D."/>
            <person name="Zhang X."/>
            <person name="Ji Z."/>
            <person name="Zhao W."/>
            <person name="Sun Y."/>
            <person name="Zhang Z."/>
            <person name="Bao J."/>
            <person name="Han Y."/>
            <person name="Dong L."/>
            <person name="Ji J."/>
            <person name="Chen P."/>
            <person name="Wu S."/>
            <person name="Liu J."/>
            <person name="Xiao Y."/>
            <person name="Bu D."/>
            <person name="Tan J."/>
            <person name="Yang L."/>
            <person name="Ye C."/>
            <person name="Zhang J."/>
            <person name="Xu J."/>
            <person name="Zhou Y."/>
            <person name="Yu Y."/>
            <person name="Zhang B."/>
            <person name="Zhuang S."/>
            <person name="Wei H."/>
            <person name="Liu B."/>
            <person name="Lei M."/>
            <person name="Yu H."/>
            <person name="Li Y."/>
            <person name="Xu H."/>
            <person name="Wei S."/>
            <person name="He X."/>
            <person name="Fang L."/>
            <person name="Zhang Z."/>
            <person name="Zhang Y."/>
            <person name="Huang X."/>
            <person name="Su Z."/>
            <person name="Tong W."/>
            <person name="Li J."/>
            <person name="Tong Z."/>
            <person name="Li S."/>
            <person name="Ye J."/>
            <person name="Wang L."/>
            <person name="Fang L."/>
            <person name="Lei T."/>
            <person name="Chen C."/>
            <person name="Chen H."/>
            <person name="Xu Z."/>
            <person name="Li H."/>
            <person name="Huang H."/>
            <person name="Zhang F."/>
            <person name="Xu H."/>
            <person name="Li N."/>
            <person name="Zhao C."/>
            <person name="Li S."/>
            <person name="Dong L."/>
            <person name="Huang Y."/>
            <person name="Li L."/>
            <person name="Xi Y."/>
            <person name="Qi Q."/>
            <person name="Li W."/>
            <person name="Zhang B."/>
            <person name="Hu W."/>
            <person name="Zhang Y."/>
            <person name="Tian X."/>
            <person name="Jiao Y."/>
            <person name="Liang X."/>
            <person name="Jin J."/>
            <person name="Gao L."/>
            <person name="Zheng W."/>
            <person name="Hao B."/>
            <person name="Liu S."/>
            <person name="Wang W."/>
            <person name="Yuan L."/>
            <person name="Cao M."/>
            <person name="McDermott J."/>
            <person name="Samudrala R."/>
            <person name="Wang J."/>
            <person name="Wong G.K."/>
            <person name="Yang H."/>
        </authorList>
    </citation>
    <scope>NUCLEOTIDE SEQUENCE [LARGE SCALE GENOMIC DNA]</scope>
</reference>
<gene>
    <name evidence="2" type="ORF">OsJ_06228</name>
</gene>
<feature type="region of interest" description="Disordered" evidence="1">
    <location>
        <begin position="105"/>
        <end position="142"/>
    </location>
</feature>
<reference evidence="2" key="2">
    <citation type="submission" date="2008-12" db="EMBL/GenBank/DDBJ databases">
        <title>Improved gene annotation of the rice (Oryza sativa) genomes.</title>
        <authorList>
            <person name="Wang J."/>
            <person name="Li R."/>
            <person name="Fan W."/>
            <person name="Huang Q."/>
            <person name="Zhang J."/>
            <person name="Zhou Y."/>
            <person name="Hu Y."/>
            <person name="Zi S."/>
            <person name="Li J."/>
            <person name="Ni P."/>
            <person name="Zheng H."/>
            <person name="Zhang Y."/>
            <person name="Zhao M."/>
            <person name="Hao Q."/>
            <person name="McDermott J."/>
            <person name="Samudrala R."/>
            <person name="Kristiansen K."/>
            <person name="Wong G.K.-S."/>
        </authorList>
    </citation>
    <scope>NUCLEOTIDE SEQUENCE</scope>
</reference>
<organism evidence="2">
    <name type="scientific">Oryza sativa subsp. japonica</name>
    <name type="common">Rice</name>
    <dbReference type="NCBI Taxonomy" id="39947"/>
    <lineage>
        <taxon>Eukaryota</taxon>
        <taxon>Viridiplantae</taxon>
        <taxon>Streptophyta</taxon>
        <taxon>Embryophyta</taxon>
        <taxon>Tracheophyta</taxon>
        <taxon>Spermatophyta</taxon>
        <taxon>Magnoliopsida</taxon>
        <taxon>Liliopsida</taxon>
        <taxon>Poales</taxon>
        <taxon>Poaceae</taxon>
        <taxon>BOP clade</taxon>
        <taxon>Oryzoideae</taxon>
        <taxon>Oryzeae</taxon>
        <taxon>Oryzinae</taxon>
        <taxon>Oryza</taxon>
        <taxon>Oryza sativa</taxon>
    </lineage>
</organism>
<name>B9F4Z4_ORYSJ</name>
<proteinExistence type="predicted"/>
<evidence type="ECO:0000313" key="2">
    <source>
        <dbReference type="EMBL" id="EEE56725.1"/>
    </source>
</evidence>
<feature type="compositionally biased region" description="Low complexity" evidence="1">
    <location>
        <begin position="29"/>
        <end position="44"/>
    </location>
</feature>
<dbReference type="EMBL" id="CM000139">
    <property type="protein sequence ID" value="EEE56725.1"/>
    <property type="molecule type" value="Genomic_DNA"/>
</dbReference>
<accession>B9F4Z4</accession>
<dbReference type="AlphaFoldDB" id="B9F4Z4"/>
<sequence>MARAERRRAGRARSRGDPTRGGENGGPGRSMAAASAASMAAGAGRQERGDDGATRPMAKTSTYNYGWCHGGIEERRVRVIPVVFKLLALIPGGCSNDDGGLVAAAHGRRSRQRQPQPECNGSQVTSFSMAASNKKRSVPEER</sequence>
<dbReference type="Proteomes" id="UP000007752">
    <property type="component" value="Chromosome 2"/>
</dbReference>
<feature type="compositionally biased region" description="Polar residues" evidence="1">
    <location>
        <begin position="113"/>
        <end position="131"/>
    </location>
</feature>
<protein>
    <submittedName>
        <fullName evidence="2">Uncharacterized protein</fullName>
    </submittedName>
</protein>
<evidence type="ECO:0000256" key="1">
    <source>
        <dbReference type="SAM" id="MobiDB-lite"/>
    </source>
</evidence>
<feature type="region of interest" description="Disordered" evidence="1">
    <location>
        <begin position="1"/>
        <end position="65"/>
    </location>
</feature>
<feature type="compositionally biased region" description="Basic residues" evidence="1">
    <location>
        <begin position="1"/>
        <end position="13"/>
    </location>
</feature>